<evidence type="ECO:0000313" key="6">
    <source>
        <dbReference type="EMBL" id="SNZ20585.1"/>
    </source>
</evidence>
<evidence type="ECO:0000256" key="3">
    <source>
        <dbReference type="ARBA" id="ARBA00022989"/>
    </source>
</evidence>
<dbReference type="AlphaFoldDB" id="A0A285PFS6"/>
<dbReference type="PANTHER" id="PTHR35371:SF1">
    <property type="entry name" value="BLR7753 PROTEIN"/>
    <property type="match status" value="1"/>
</dbReference>
<organism evidence="6 7">
    <name type="scientific">Cohaesibacter gelatinilyticus</name>
    <dbReference type="NCBI Taxonomy" id="372072"/>
    <lineage>
        <taxon>Bacteria</taxon>
        <taxon>Pseudomonadati</taxon>
        <taxon>Pseudomonadota</taxon>
        <taxon>Alphaproteobacteria</taxon>
        <taxon>Hyphomicrobiales</taxon>
        <taxon>Cohaesibacteraceae</taxon>
    </lineage>
</organism>
<dbReference type="PANTHER" id="PTHR35371">
    <property type="entry name" value="INNER MEMBRANE PROTEIN"/>
    <property type="match status" value="1"/>
</dbReference>
<name>A0A285PFS6_9HYPH</name>
<dbReference type="Pfam" id="PF01124">
    <property type="entry name" value="MAPEG"/>
    <property type="match status" value="1"/>
</dbReference>
<dbReference type="RefSeq" id="WP_097154956.1">
    <property type="nucleotide sequence ID" value="NZ_OBEL01000005.1"/>
</dbReference>
<proteinExistence type="predicted"/>
<keyword evidence="2 5" id="KW-0812">Transmembrane</keyword>
<dbReference type="OrthoDB" id="7743618at2"/>
<evidence type="ECO:0000256" key="5">
    <source>
        <dbReference type="SAM" id="Phobius"/>
    </source>
</evidence>
<gene>
    <name evidence="6" type="ORF">SAMN06265368_3690</name>
</gene>
<accession>A0A285PFS6</accession>
<feature type="transmembrane region" description="Helical" evidence="5">
    <location>
        <begin position="111"/>
        <end position="131"/>
    </location>
</feature>
<evidence type="ECO:0000313" key="7">
    <source>
        <dbReference type="Proteomes" id="UP000219439"/>
    </source>
</evidence>
<dbReference type="Proteomes" id="UP000219439">
    <property type="component" value="Unassembled WGS sequence"/>
</dbReference>
<sequence length="132" mass="14075">MTDLHWLAATCLMVAFFWLPYVLNRMGVLGILGAMGNPDPNDKPLSKWAARARAAHYNATENLALFAPLVLIANALALSGTMTLLMAQLFFAARLAHFVVYTAGIPVARTLAFAAGWIATLGVAGVILGFLS</sequence>
<comment type="subcellular location">
    <subcellularLocation>
        <location evidence="1">Membrane</location>
    </subcellularLocation>
</comment>
<protein>
    <submittedName>
        <fullName evidence="6">MAPEG family protein</fullName>
    </submittedName>
</protein>
<dbReference type="EMBL" id="OBEL01000005">
    <property type="protein sequence ID" value="SNZ20585.1"/>
    <property type="molecule type" value="Genomic_DNA"/>
</dbReference>
<reference evidence="6 7" key="1">
    <citation type="submission" date="2017-09" db="EMBL/GenBank/DDBJ databases">
        <authorList>
            <person name="Ehlers B."/>
            <person name="Leendertz F.H."/>
        </authorList>
    </citation>
    <scope>NUCLEOTIDE SEQUENCE [LARGE SCALE GENOMIC DNA]</scope>
    <source>
        <strain evidence="6 7">DSM 18289</strain>
    </source>
</reference>
<keyword evidence="4 5" id="KW-0472">Membrane</keyword>
<evidence type="ECO:0000256" key="4">
    <source>
        <dbReference type="ARBA" id="ARBA00023136"/>
    </source>
</evidence>
<keyword evidence="7" id="KW-1185">Reference proteome</keyword>
<keyword evidence="3 5" id="KW-1133">Transmembrane helix</keyword>
<feature type="transmembrane region" description="Helical" evidence="5">
    <location>
        <begin position="6"/>
        <end position="23"/>
    </location>
</feature>
<dbReference type="InterPro" id="IPR023352">
    <property type="entry name" value="MAPEG-like_dom_sf"/>
</dbReference>
<dbReference type="Gene3D" id="1.20.120.550">
    <property type="entry name" value="Membrane associated eicosanoid/glutathione metabolism-like domain"/>
    <property type="match status" value="1"/>
</dbReference>
<dbReference type="GO" id="GO:0016020">
    <property type="term" value="C:membrane"/>
    <property type="evidence" value="ECO:0007669"/>
    <property type="project" value="UniProtKB-SubCell"/>
</dbReference>
<dbReference type="InterPro" id="IPR001129">
    <property type="entry name" value="Membr-assoc_MAPEG"/>
</dbReference>
<evidence type="ECO:0000256" key="1">
    <source>
        <dbReference type="ARBA" id="ARBA00004370"/>
    </source>
</evidence>
<dbReference type="SUPFAM" id="SSF161084">
    <property type="entry name" value="MAPEG domain-like"/>
    <property type="match status" value="1"/>
</dbReference>
<feature type="transmembrane region" description="Helical" evidence="5">
    <location>
        <begin position="63"/>
        <end position="91"/>
    </location>
</feature>
<evidence type="ECO:0000256" key="2">
    <source>
        <dbReference type="ARBA" id="ARBA00022692"/>
    </source>
</evidence>